<evidence type="ECO:0000313" key="3">
    <source>
        <dbReference type="Proteomes" id="UP001596145"/>
    </source>
</evidence>
<comment type="caution">
    <text evidence="2">The sequence shown here is derived from an EMBL/GenBank/DDBJ whole genome shotgun (WGS) entry which is preliminary data.</text>
</comment>
<proteinExistence type="predicted"/>
<evidence type="ECO:0000256" key="1">
    <source>
        <dbReference type="SAM" id="MobiDB-lite"/>
    </source>
</evidence>
<dbReference type="EMBL" id="JBHSKV010000029">
    <property type="protein sequence ID" value="MFC5136573.1"/>
    <property type="molecule type" value="Genomic_DNA"/>
</dbReference>
<dbReference type="AlphaFoldDB" id="A0ABD5QWW4"/>
<accession>A0ABD5QWW4</accession>
<organism evidence="2 3">
    <name type="scientific">Halorubrum glutamatedens</name>
    <dbReference type="NCBI Taxonomy" id="2707018"/>
    <lineage>
        <taxon>Archaea</taxon>
        <taxon>Methanobacteriati</taxon>
        <taxon>Methanobacteriota</taxon>
        <taxon>Stenosarchaea group</taxon>
        <taxon>Halobacteria</taxon>
        <taxon>Halobacteriales</taxon>
        <taxon>Haloferacaceae</taxon>
        <taxon>Halorubrum</taxon>
    </lineage>
</organism>
<name>A0ABD5QWW4_9EURY</name>
<keyword evidence="3" id="KW-1185">Reference proteome</keyword>
<feature type="region of interest" description="Disordered" evidence="1">
    <location>
        <begin position="90"/>
        <end position="119"/>
    </location>
</feature>
<dbReference type="RefSeq" id="WP_122106940.1">
    <property type="nucleotide sequence ID" value="NZ_JBHSKV010000029.1"/>
</dbReference>
<feature type="region of interest" description="Disordered" evidence="1">
    <location>
        <begin position="1"/>
        <end position="25"/>
    </location>
</feature>
<protein>
    <submittedName>
        <fullName evidence="2">Uncharacterized protein</fullName>
    </submittedName>
</protein>
<feature type="compositionally biased region" description="Pro residues" evidence="1">
    <location>
        <begin position="14"/>
        <end position="23"/>
    </location>
</feature>
<gene>
    <name evidence="2" type="ORF">ACFPJA_17885</name>
</gene>
<feature type="compositionally biased region" description="Basic and acidic residues" evidence="1">
    <location>
        <begin position="1"/>
        <end position="11"/>
    </location>
</feature>
<sequence>MTNPSDREKTDWPTPGPNEPIPSWPEYDQLKAAIHDYLDHEPEDPAWNDIWRALGAIMGEYQRDAFAQAFDLDEPAETACIRRLITGDDECPHSPLEADSDPTGPPHSPPADDHSTLWLDDESGEPAVYSMHLYPGNVERLDSQEPPHNLWFDIFEFAAEWGLEVSILPKSWYNLGSTIQVIFYPPERYR</sequence>
<dbReference type="Proteomes" id="UP001596145">
    <property type="component" value="Unassembled WGS sequence"/>
</dbReference>
<evidence type="ECO:0000313" key="2">
    <source>
        <dbReference type="EMBL" id="MFC5136573.1"/>
    </source>
</evidence>
<reference evidence="2 3" key="1">
    <citation type="journal article" date="2019" name="Int. J. Syst. Evol. Microbiol.">
        <title>The Global Catalogue of Microorganisms (GCM) 10K type strain sequencing project: providing services to taxonomists for standard genome sequencing and annotation.</title>
        <authorList>
            <consortium name="The Broad Institute Genomics Platform"/>
            <consortium name="The Broad Institute Genome Sequencing Center for Infectious Disease"/>
            <person name="Wu L."/>
            <person name="Ma J."/>
        </authorList>
    </citation>
    <scope>NUCLEOTIDE SEQUENCE [LARGE SCALE GENOMIC DNA]</scope>
    <source>
        <strain evidence="2 3">CGMCC 1.16026</strain>
    </source>
</reference>